<name>A0A316AJJ0_9BACT</name>
<dbReference type="RefSeq" id="WP_109675419.1">
    <property type="nucleotide sequence ID" value="NZ_QGDT01000008.1"/>
</dbReference>
<evidence type="ECO:0000256" key="1">
    <source>
        <dbReference type="SAM" id="SignalP"/>
    </source>
</evidence>
<organism evidence="2 3">
    <name type="scientific">Dyadobacter jejuensis</name>
    <dbReference type="NCBI Taxonomy" id="1082580"/>
    <lineage>
        <taxon>Bacteria</taxon>
        <taxon>Pseudomonadati</taxon>
        <taxon>Bacteroidota</taxon>
        <taxon>Cytophagia</taxon>
        <taxon>Cytophagales</taxon>
        <taxon>Spirosomataceae</taxon>
        <taxon>Dyadobacter</taxon>
    </lineage>
</organism>
<protein>
    <submittedName>
        <fullName evidence="2">Tetratricopeptide repeat protein</fullName>
    </submittedName>
</protein>
<dbReference type="Gene3D" id="1.25.40.10">
    <property type="entry name" value="Tetratricopeptide repeat domain"/>
    <property type="match status" value="1"/>
</dbReference>
<keyword evidence="3" id="KW-1185">Reference proteome</keyword>
<keyword evidence="1" id="KW-0732">Signal</keyword>
<dbReference type="AlphaFoldDB" id="A0A316AJJ0"/>
<proteinExistence type="predicted"/>
<dbReference type="OrthoDB" id="9813254at2"/>
<evidence type="ECO:0000313" key="2">
    <source>
        <dbReference type="EMBL" id="PWJ57144.1"/>
    </source>
</evidence>
<comment type="caution">
    <text evidence="2">The sequence shown here is derived from an EMBL/GenBank/DDBJ whole genome shotgun (WGS) entry which is preliminary data.</text>
</comment>
<reference evidence="2 3" key="1">
    <citation type="submission" date="2018-03" db="EMBL/GenBank/DDBJ databases">
        <title>Genomic Encyclopedia of Archaeal and Bacterial Type Strains, Phase II (KMG-II): from individual species to whole genera.</title>
        <authorList>
            <person name="Goeker M."/>
        </authorList>
    </citation>
    <scope>NUCLEOTIDE SEQUENCE [LARGE SCALE GENOMIC DNA]</scope>
    <source>
        <strain evidence="2 3">DSM 100346</strain>
    </source>
</reference>
<accession>A0A316AJJ0</accession>
<dbReference type="InterPro" id="IPR019734">
    <property type="entry name" value="TPR_rpt"/>
</dbReference>
<gene>
    <name evidence="2" type="ORF">CLV98_10864</name>
</gene>
<feature type="chain" id="PRO_5016399012" evidence="1">
    <location>
        <begin position="24"/>
        <end position="372"/>
    </location>
</feature>
<sequence length="372" mass="42998">MKLHYLRLILGLLFALGSTQAHSQLLNDANAIKTIQSSLDKIYNYEFSEAQLLINKIERQYPGHPVSHILDSFVLFWKYLPVKDHKTMSKVYVDHLNKCLEAVEKKFGDDSKDPEAVFYTMVARGYLAMMHNYNGELINAATEGKRAYGAFTEGLKLTGKNPEFYFTSGMYNYYVELYPEVHPIVKPLMIFFKSGNKELGLKQMEIGTRLGTITRAESCYYLAHIYTKYETRTDKAVFFMQKLVDWYPENPLFMMKYIEAQLLAQQYQQAKAKMTKLKKYNTGFYPGAHQLFAAMLLEKEDKNDQAAKNAYLAAIRLPHDSQYTDEYVPLAYAGLARIAHREGDRAKAKAYYKKCLETAEYRSLIKEAKAYK</sequence>
<dbReference type="EMBL" id="QGDT01000008">
    <property type="protein sequence ID" value="PWJ57144.1"/>
    <property type="molecule type" value="Genomic_DNA"/>
</dbReference>
<dbReference type="Proteomes" id="UP000245880">
    <property type="component" value="Unassembled WGS sequence"/>
</dbReference>
<dbReference type="SUPFAM" id="SSF48452">
    <property type="entry name" value="TPR-like"/>
    <property type="match status" value="2"/>
</dbReference>
<feature type="signal peptide" evidence="1">
    <location>
        <begin position="1"/>
        <end position="23"/>
    </location>
</feature>
<dbReference type="InterPro" id="IPR011990">
    <property type="entry name" value="TPR-like_helical_dom_sf"/>
</dbReference>
<evidence type="ECO:0000313" key="3">
    <source>
        <dbReference type="Proteomes" id="UP000245880"/>
    </source>
</evidence>
<dbReference type="Pfam" id="PF13181">
    <property type="entry name" value="TPR_8"/>
    <property type="match status" value="1"/>
</dbReference>